<dbReference type="Gene3D" id="6.10.30.10">
    <property type="match status" value="1"/>
</dbReference>
<dbReference type="PANTHER" id="PTHR34075:SF5">
    <property type="entry name" value="BLR3430 PROTEIN"/>
    <property type="match status" value="1"/>
</dbReference>
<dbReference type="AlphaFoldDB" id="A0A1W9ZDL6"/>
<protein>
    <submittedName>
        <fullName evidence="3">Acyl dehydratase</fullName>
    </submittedName>
</protein>
<gene>
    <name evidence="3" type="ORF">BST14_16290</name>
</gene>
<sequence>MSTSTAQLATTIPGEHVRIAVNRHTEPFWQAAKDRRLTAPKCGKCGTFRLPPTPFCPSCQSTEVDWVKLSGEATVYSFAILHGIPGMPELTVVAAVVDLPDAPGARLVTNIIDVVPADVEIGMPLRVDFSPITDGWVLPVFRAVRPEGPQE</sequence>
<dbReference type="SUPFAM" id="SSF50249">
    <property type="entry name" value="Nucleic acid-binding proteins"/>
    <property type="match status" value="1"/>
</dbReference>
<dbReference type="InterPro" id="IPR052513">
    <property type="entry name" value="Thioester_dehydratase-like"/>
</dbReference>
<dbReference type="InterPro" id="IPR002878">
    <property type="entry name" value="ChsH2_C"/>
</dbReference>
<dbReference type="Proteomes" id="UP000192707">
    <property type="component" value="Unassembled WGS sequence"/>
</dbReference>
<feature type="domain" description="ChsH2 rubredoxin-like zinc ribbon" evidence="2">
    <location>
        <begin position="29"/>
        <end position="64"/>
    </location>
</feature>
<dbReference type="Pfam" id="PF01796">
    <property type="entry name" value="OB_ChsH2_C"/>
    <property type="match status" value="1"/>
</dbReference>
<dbReference type="InterPro" id="IPR022002">
    <property type="entry name" value="ChsH2_Znr"/>
</dbReference>
<dbReference type="OrthoDB" id="7470921at2"/>
<accession>A0A1W9ZDL6</accession>
<comment type="caution">
    <text evidence="3">The sequence shown here is derived from an EMBL/GenBank/DDBJ whole genome shotgun (WGS) entry which is preliminary data.</text>
</comment>
<dbReference type="InterPro" id="IPR012340">
    <property type="entry name" value="NA-bd_OB-fold"/>
</dbReference>
<proteinExistence type="predicted"/>
<organism evidence="3 4">
    <name type="scientific">Mycobacterium arosiense ATCC BAA-1401 = DSM 45069</name>
    <dbReference type="NCBI Taxonomy" id="1265311"/>
    <lineage>
        <taxon>Bacteria</taxon>
        <taxon>Bacillati</taxon>
        <taxon>Actinomycetota</taxon>
        <taxon>Actinomycetes</taxon>
        <taxon>Mycobacteriales</taxon>
        <taxon>Mycobacteriaceae</taxon>
        <taxon>Mycobacterium</taxon>
        <taxon>Mycobacterium avium complex (MAC)</taxon>
    </lineage>
</organism>
<dbReference type="PANTHER" id="PTHR34075">
    <property type="entry name" value="BLR3430 PROTEIN"/>
    <property type="match status" value="1"/>
</dbReference>
<evidence type="ECO:0000259" key="1">
    <source>
        <dbReference type="Pfam" id="PF01796"/>
    </source>
</evidence>
<dbReference type="Pfam" id="PF12172">
    <property type="entry name" value="zf-ChsH2"/>
    <property type="match status" value="1"/>
</dbReference>
<reference evidence="3 4" key="1">
    <citation type="submission" date="2016-12" db="EMBL/GenBank/DDBJ databases">
        <title>The new phylogeny of genus Mycobacterium.</title>
        <authorList>
            <person name="Tortoli E."/>
            <person name="Trovato A."/>
            <person name="Cirillo D.M."/>
        </authorList>
    </citation>
    <scope>NUCLEOTIDE SEQUENCE [LARGE SCALE GENOMIC DNA]</scope>
    <source>
        <strain evidence="3 4">DSM 45069</strain>
    </source>
</reference>
<evidence type="ECO:0000259" key="2">
    <source>
        <dbReference type="Pfam" id="PF12172"/>
    </source>
</evidence>
<dbReference type="RefSeq" id="WP_083065376.1">
    <property type="nucleotide sequence ID" value="NZ_MVHG01000041.1"/>
</dbReference>
<evidence type="ECO:0000313" key="4">
    <source>
        <dbReference type="Proteomes" id="UP000192707"/>
    </source>
</evidence>
<dbReference type="EMBL" id="MVHG01000041">
    <property type="protein sequence ID" value="ORA12715.1"/>
    <property type="molecule type" value="Genomic_DNA"/>
</dbReference>
<evidence type="ECO:0000313" key="3">
    <source>
        <dbReference type="EMBL" id="ORA12715.1"/>
    </source>
</evidence>
<keyword evidence="4" id="KW-1185">Reference proteome</keyword>
<name>A0A1W9ZDL6_MYCAI</name>
<feature type="domain" description="ChsH2 C-terminal OB-fold" evidence="1">
    <location>
        <begin position="66"/>
        <end position="129"/>
    </location>
</feature>